<organism evidence="4">
    <name type="scientific">marine metagenome</name>
    <dbReference type="NCBI Taxonomy" id="408172"/>
    <lineage>
        <taxon>unclassified sequences</taxon>
        <taxon>metagenomes</taxon>
        <taxon>ecological metagenomes</taxon>
    </lineage>
</organism>
<evidence type="ECO:0000313" key="4">
    <source>
        <dbReference type="EMBL" id="SVC38079.1"/>
    </source>
</evidence>
<feature type="domain" description="Pyrroline-5-carboxylate reductase catalytic N-terminal" evidence="3">
    <location>
        <begin position="6"/>
        <end position="97"/>
    </location>
</feature>
<proteinExistence type="inferred from homology"/>
<dbReference type="SUPFAM" id="SSF51735">
    <property type="entry name" value="NAD(P)-binding Rossmann-fold domains"/>
    <property type="match status" value="1"/>
</dbReference>
<dbReference type="PANTHER" id="PTHR11645">
    <property type="entry name" value="PYRROLINE-5-CARBOXYLATE REDUCTASE"/>
    <property type="match status" value="1"/>
</dbReference>
<dbReference type="Pfam" id="PF03807">
    <property type="entry name" value="F420_oxidored"/>
    <property type="match status" value="1"/>
</dbReference>
<dbReference type="GO" id="GO:0004735">
    <property type="term" value="F:pyrroline-5-carboxylate reductase activity"/>
    <property type="evidence" value="ECO:0007669"/>
    <property type="project" value="TreeGrafter"/>
</dbReference>
<dbReference type="InterPro" id="IPR028939">
    <property type="entry name" value="P5C_Rdtase_cat_N"/>
</dbReference>
<dbReference type="AlphaFoldDB" id="A0A382LMY7"/>
<reference evidence="4" key="1">
    <citation type="submission" date="2018-05" db="EMBL/GenBank/DDBJ databases">
        <authorList>
            <person name="Lanie J.A."/>
            <person name="Ng W.-L."/>
            <person name="Kazmierczak K.M."/>
            <person name="Andrzejewski T.M."/>
            <person name="Davidsen T.M."/>
            <person name="Wayne K.J."/>
            <person name="Tettelin H."/>
            <person name="Glass J.I."/>
            <person name="Rusch D."/>
            <person name="Podicherti R."/>
            <person name="Tsui H.-C.T."/>
            <person name="Winkler M.E."/>
        </authorList>
    </citation>
    <scope>NUCLEOTIDE SEQUENCE</scope>
</reference>
<evidence type="ECO:0000256" key="2">
    <source>
        <dbReference type="ARBA" id="ARBA00023002"/>
    </source>
</evidence>
<dbReference type="Gene3D" id="3.40.50.720">
    <property type="entry name" value="NAD(P)-binding Rossmann-like Domain"/>
    <property type="match status" value="1"/>
</dbReference>
<sequence length="117" mass="12630">MNTSNLAILGCGNIGSAIAKGLAKSGMSTSNIILTRRKEEQLIAFQQEGYQVTKDNGSAVKNSQTIILTVGPNQLMDLLDDINSHLNQDQLLISIVSGITISEIQLKVNKKIHIVRA</sequence>
<keyword evidence="2" id="KW-0560">Oxidoreductase</keyword>
<dbReference type="PANTHER" id="PTHR11645:SF0">
    <property type="entry name" value="PYRROLINE-5-CARBOXYLATE REDUCTASE 3"/>
    <property type="match status" value="1"/>
</dbReference>
<dbReference type="EMBL" id="UINC01088120">
    <property type="protein sequence ID" value="SVC38079.1"/>
    <property type="molecule type" value="Genomic_DNA"/>
</dbReference>
<dbReference type="InterPro" id="IPR036291">
    <property type="entry name" value="NAD(P)-bd_dom_sf"/>
</dbReference>
<protein>
    <recommendedName>
        <fullName evidence="3">Pyrroline-5-carboxylate reductase catalytic N-terminal domain-containing protein</fullName>
    </recommendedName>
</protein>
<accession>A0A382LMY7</accession>
<name>A0A382LMY7_9ZZZZ</name>
<gene>
    <name evidence="4" type="ORF">METZ01_LOCUS290933</name>
</gene>
<dbReference type="GO" id="GO:0055129">
    <property type="term" value="P:L-proline biosynthetic process"/>
    <property type="evidence" value="ECO:0007669"/>
    <property type="project" value="TreeGrafter"/>
</dbReference>
<evidence type="ECO:0000256" key="1">
    <source>
        <dbReference type="ARBA" id="ARBA00005525"/>
    </source>
</evidence>
<comment type="similarity">
    <text evidence="1">Belongs to the pyrroline-5-carboxylate reductase family.</text>
</comment>
<feature type="non-terminal residue" evidence="4">
    <location>
        <position position="117"/>
    </location>
</feature>
<evidence type="ECO:0000259" key="3">
    <source>
        <dbReference type="Pfam" id="PF03807"/>
    </source>
</evidence>